<dbReference type="CDD" id="cd20745">
    <property type="entry name" value="FIX_RhsA_AHH_HNH-like"/>
    <property type="match status" value="1"/>
</dbReference>
<name>A0A645DX83_9ZZZZ</name>
<evidence type="ECO:0008006" key="2">
    <source>
        <dbReference type="Google" id="ProtNLM"/>
    </source>
</evidence>
<organism evidence="1">
    <name type="scientific">bioreactor metagenome</name>
    <dbReference type="NCBI Taxonomy" id="1076179"/>
    <lineage>
        <taxon>unclassified sequences</taxon>
        <taxon>metagenomes</taxon>
        <taxon>ecological metagenomes</taxon>
    </lineage>
</organism>
<gene>
    <name evidence="1" type="ORF">SDC9_140349</name>
</gene>
<evidence type="ECO:0000313" key="1">
    <source>
        <dbReference type="EMBL" id="MPM93213.1"/>
    </source>
</evidence>
<protein>
    <recommendedName>
        <fullName evidence="2">Pre-toxin TG domain-containing protein</fullName>
    </recommendedName>
</protein>
<comment type="caution">
    <text evidence="1">The sequence shown here is derived from an EMBL/GenBank/DDBJ whole genome shotgun (WGS) entry which is preliminary data.</text>
</comment>
<proteinExistence type="predicted"/>
<reference evidence="1" key="1">
    <citation type="submission" date="2019-08" db="EMBL/GenBank/DDBJ databases">
        <authorList>
            <person name="Kucharzyk K."/>
            <person name="Murdoch R.W."/>
            <person name="Higgins S."/>
            <person name="Loffler F."/>
        </authorList>
    </citation>
    <scope>NUCLEOTIDE SEQUENCE</scope>
</reference>
<accession>A0A645DX83</accession>
<dbReference type="Gene3D" id="1.20.120.20">
    <property type="entry name" value="Apolipoprotein"/>
    <property type="match status" value="1"/>
</dbReference>
<sequence>MDTVSKAVSYVEDVASNVWDHAKKAYNYVADNVKNWVNSTKKTVDSYVTKAEQKISSAKENIKNTANKMVQLAKPVISTMSHPNEVVRLAMDTIKKGCEGAQYVASQAYKYKEQILDGVQLVLDIAGIVPVIGDVLDGVNGVISLARGNVADAALSFGAMIPLAGGAVTAAKLARKGEKAIDVAKAAGKAFDVVKDGEKALDMTKALGKNADEIAKEVSKVQTGGRELSVEEYLRRLDKADEMYDAFIKSTTDVQNIAKNTGMSESRIQRIKDHVFNNIHIKENGVGRFDADYEMGQAWERLQKGTYKQSDIDLLNHELFESKFEGIFKTDYRTAHDKTIEAGRPWNP</sequence>
<dbReference type="AlphaFoldDB" id="A0A645DX83"/>
<dbReference type="EMBL" id="VSSQ01040050">
    <property type="protein sequence ID" value="MPM93213.1"/>
    <property type="molecule type" value="Genomic_DNA"/>
</dbReference>